<evidence type="ECO:0000256" key="5">
    <source>
        <dbReference type="ARBA" id="ARBA00022801"/>
    </source>
</evidence>
<evidence type="ECO:0000313" key="11">
    <source>
        <dbReference type="Proteomes" id="UP000464374"/>
    </source>
</evidence>
<evidence type="ECO:0000256" key="2">
    <source>
        <dbReference type="ARBA" id="ARBA00009152"/>
    </source>
</evidence>
<dbReference type="InterPro" id="IPR010140">
    <property type="entry name" value="Histidinol_P_phosphatase_HisJ"/>
</dbReference>
<keyword evidence="4 8" id="KW-0028">Amino-acid biosynthesis</keyword>
<evidence type="ECO:0000256" key="8">
    <source>
        <dbReference type="RuleBase" id="RU366003"/>
    </source>
</evidence>
<dbReference type="PANTHER" id="PTHR21039">
    <property type="entry name" value="HISTIDINOL PHOSPHATASE-RELATED"/>
    <property type="match status" value="1"/>
</dbReference>
<dbReference type="InterPro" id="IPR016195">
    <property type="entry name" value="Pol/histidinol_Pase-like"/>
</dbReference>
<sequence>MLSNFHTHTYLCKHAEGTPLDYVRQAASDGCSALGFSDHCPYPHDDMWLYCRMAAADIPLYKRLVEDAKKEADFPVYFGFECEWSPQHRSWFKDELIGRYGADYLVFGSHWFPLHGGLEYIATVTERRLLHTYIDFTIEGMKSGLYAFLAHPDLFLSSIRSIDADCLTCIDALIDAANDLGMPLEINGYGLIKSKVRRDYGADYQYPVAAFWKRAAQKNARIICNADAHQIEQVLAGVQNGIEYAEDLGIPIIDAAEALGFAHK</sequence>
<dbReference type="RefSeq" id="WP_162664356.1">
    <property type="nucleotide sequence ID" value="NZ_CP048020.1"/>
</dbReference>
<gene>
    <name evidence="10" type="ORF">GWP43_12080</name>
</gene>
<evidence type="ECO:0000256" key="7">
    <source>
        <dbReference type="ARBA" id="ARBA00049158"/>
    </source>
</evidence>
<evidence type="ECO:0000256" key="4">
    <source>
        <dbReference type="ARBA" id="ARBA00022605"/>
    </source>
</evidence>
<dbReference type="Gene3D" id="3.20.20.140">
    <property type="entry name" value="Metal-dependent hydrolases"/>
    <property type="match status" value="1"/>
</dbReference>
<name>A0A6P1Y2K6_9SPIR</name>
<evidence type="ECO:0000256" key="1">
    <source>
        <dbReference type="ARBA" id="ARBA00004970"/>
    </source>
</evidence>
<dbReference type="AlphaFoldDB" id="A0A6P1Y2K6"/>
<keyword evidence="5 8" id="KW-0378">Hydrolase</keyword>
<dbReference type="KEGG" id="trz:GWP43_12080"/>
<dbReference type="SUPFAM" id="SSF89550">
    <property type="entry name" value="PHP domain-like"/>
    <property type="match status" value="1"/>
</dbReference>
<dbReference type="EMBL" id="CP048020">
    <property type="protein sequence ID" value="QHX44058.1"/>
    <property type="molecule type" value="Genomic_DNA"/>
</dbReference>
<dbReference type="InterPro" id="IPR004013">
    <property type="entry name" value="PHP_dom"/>
</dbReference>
<comment type="pathway">
    <text evidence="1 8">Amino-acid biosynthesis; L-histidine biosynthesis; L-histidine from 5-phospho-alpha-D-ribose 1-diphosphate: step 8/9.</text>
</comment>
<dbReference type="GO" id="GO:0000105">
    <property type="term" value="P:L-histidine biosynthetic process"/>
    <property type="evidence" value="ECO:0007669"/>
    <property type="project" value="UniProtKB-UniRule"/>
</dbReference>
<accession>A0A6P1Y2K6</accession>
<evidence type="ECO:0000259" key="9">
    <source>
        <dbReference type="Pfam" id="PF02811"/>
    </source>
</evidence>
<dbReference type="EC" id="3.1.3.15" evidence="3 8"/>
<evidence type="ECO:0000256" key="3">
    <source>
        <dbReference type="ARBA" id="ARBA00013085"/>
    </source>
</evidence>
<reference evidence="10 11" key="1">
    <citation type="submission" date="2020-01" db="EMBL/GenBank/DDBJ databases">
        <title>Complete genome sequence of a human oral phylogroup 1 Treponema sp. strain ATCC 700766, originally isolated from periodontitis dental plaque.</title>
        <authorList>
            <person name="Chan Y."/>
            <person name="Huo Y.-B."/>
            <person name="Yu X.-L."/>
            <person name="Zeng H."/>
            <person name="Leung W.-K."/>
            <person name="Watt R.M."/>
        </authorList>
    </citation>
    <scope>NUCLEOTIDE SEQUENCE [LARGE SCALE GENOMIC DNA]</scope>
    <source>
        <strain evidence="10 11">OMZ 804</strain>
    </source>
</reference>
<dbReference type="PANTHER" id="PTHR21039:SF0">
    <property type="entry name" value="HISTIDINOL-PHOSPHATASE"/>
    <property type="match status" value="1"/>
</dbReference>
<comment type="similarity">
    <text evidence="2 8">Belongs to the PHP hydrolase family. HisK subfamily.</text>
</comment>
<dbReference type="GO" id="GO:0005737">
    <property type="term" value="C:cytoplasm"/>
    <property type="evidence" value="ECO:0007669"/>
    <property type="project" value="TreeGrafter"/>
</dbReference>
<protein>
    <recommendedName>
        <fullName evidence="3 8">Histidinol-phosphatase</fullName>
        <shortName evidence="8">HolPase</shortName>
        <ecNumber evidence="3 8">3.1.3.15</ecNumber>
    </recommendedName>
</protein>
<keyword evidence="6 8" id="KW-0368">Histidine biosynthesis</keyword>
<feature type="domain" description="PHP" evidence="9">
    <location>
        <begin position="5"/>
        <end position="187"/>
    </location>
</feature>
<comment type="catalytic activity">
    <reaction evidence="7 8">
        <text>L-histidinol phosphate + H2O = L-histidinol + phosphate</text>
        <dbReference type="Rhea" id="RHEA:14465"/>
        <dbReference type="ChEBI" id="CHEBI:15377"/>
        <dbReference type="ChEBI" id="CHEBI:43474"/>
        <dbReference type="ChEBI" id="CHEBI:57699"/>
        <dbReference type="ChEBI" id="CHEBI:57980"/>
        <dbReference type="EC" id="3.1.3.15"/>
    </reaction>
</comment>
<evidence type="ECO:0000313" key="10">
    <source>
        <dbReference type="EMBL" id="QHX44058.1"/>
    </source>
</evidence>
<evidence type="ECO:0000256" key="6">
    <source>
        <dbReference type="ARBA" id="ARBA00023102"/>
    </source>
</evidence>
<dbReference type="Proteomes" id="UP000464374">
    <property type="component" value="Chromosome"/>
</dbReference>
<dbReference type="GO" id="GO:0004401">
    <property type="term" value="F:histidinol-phosphatase activity"/>
    <property type="evidence" value="ECO:0007669"/>
    <property type="project" value="UniProtKB-UniRule"/>
</dbReference>
<dbReference type="Pfam" id="PF02811">
    <property type="entry name" value="PHP"/>
    <property type="match status" value="1"/>
</dbReference>
<organism evidence="10 11">
    <name type="scientific">Treponema vincentii</name>
    <dbReference type="NCBI Taxonomy" id="69710"/>
    <lineage>
        <taxon>Bacteria</taxon>
        <taxon>Pseudomonadati</taxon>
        <taxon>Spirochaetota</taxon>
        <taxon>Spirochaetia</taxon>
        <taxon>Spirochaetales</taxon>
        <taxon>Treponemataceae</taxon>
        <taxon>Treponema</taxon>
    </lineage>
</organism>
<dbReference type="UniPathway" id="UPA00031">
    <property type="reaction ID" value="UER00013"/>
</dbReference>
<proteinExistence type="inferred from homology"/>